<feature type="domain" description="Glutamine amidotransferase type-2" evidence="11">
    <location>
        <begin position="2"/>
        <end position="219"/>
    </location>
</feature>
<dbReference type="InterPro" id="IPR014729">
    <property type="entry name" value="Rossmann-like_a/b/a_fold"/>
</dbReference>
<reference evidence="12" key="1">
    <citation type="journal article" date="2021" name="bioRxiv">
        <title>Unraveling nitrogen, sulfur and carbon metabolic pathways and microbial community transcriptional responses to substrate deprivation and toxicity stresses in a bioreactor mimicking anoxic brackish coastal sediment conditions.</title>
        <authorList>
            <person name="Martins P.D."/>
            <person name="Echeveste M.J."/>
            <person name="Arshad A."/>
            <person name="Kurth J."/>
            <person name="Ouboter H."/>
            <person name="Jetten M.S.M."/>
            <person name="Welte C.U."/>
        </authorList>
    </citation>
    <scope>NUCLEOTIDE SEQUENCE</scope>
    <source>
        <strain evidence="12">MAG_39</strain>
    </source>
</reference>
<keyword evidence="8" id="KW-0061">Asparagine biosynthesis</keyword>
<evidence type="ECO:0000256" key="2">
    <source>
        <dbReference type="ARBA" id="ARBA00005752"/>
    </source>
</evidence>
<dbReference type="Pfam" id="PF00733">
    <property type="entry name" value="Asn_synthase"/>
    <property type="match status" value="1"/>
</dbReference>
<keyword evidence="12" id="KW-0436">Ligase</keyword>
<comment type="pathway">
    <text evidence="1">Amino-acid biosynthesis; L-asparagine biosynthesis; L-asparagine from L-aspartate (L-Gln route): step 1/1.</text>
</comment>
<dbReference type="PANTHER" id="PTHR43284">
    <property type="entry name" value="ASPARAGINE SYNTHETASE (GLUTAMINE-HYDROLYZING)"/>
    <property type="match status" value="1"/>
</dbReference>
<name>A0A953SGS8_9BACT</name>
<evidence type="ECO:0000259" key="11">
    <source>
        <dbReference type="PROSITE" id="PS51278"/>
    </source>
</evidence>
<dbReference type="PROSITE" id="PS51278">
    <property type="entry name" value="GATASE_TYPE_2"/>
    <property type="match status" value="1"/>
</dbReference>
<sequence length="648" mass="74273">MCRIVGFWDFRKHSSSYNMGKTIVFMRDTMAHGGPDDAGFWIDPDRGVALGHRRLSIIDPTPAGRQPMFSACERYAIVFNGEIYNHLEIRQELGTKAAGWRGHSDTETLISAIASWGVEKALHQCVGMFAFTVWDREQRCLILARDRFGEKPLYYGWQGDVFLFGSELKALCAHPAFRWEIDRDAVASFMRYGYVPTPYSIYKGIRKLPPGTWLTIQAGESTMQPIRYWSINEMFERGCQEPFIGDEAEALEELERLLRRSVAGQMIADVPLGVFLSGGVDSSTVTALMQVQSSKPIRTFSIGFREDDYNEAQHATAIARHLGTDHTEFCLTEKEAMEVIPLLPDIYDEPFSDSSQIPTYLVSRMARRHVTVALTGDAGDELFGGYTRHFWASRHWPRLLRIPRLVRLAASKALYSLTPARWNSIYSTVLPVLPSQMQFQHPGEKLQKVAGILGAEDGFSLYRSLISRWTPESVVREAEELQRDFSSLQPALQGLPEQMMALDVLTYLPDDVLAKVDRAAMATSLEARIPLLDHRVAEFAWRLPVHMKIRAGQGKWILRQVLYKYVSKELIERPKMGFGVPIGSWLRGTLREWAEEMLDESRLRREGFFNPEPIRRRWNEHKTGKRNWQDSLWSVLMFQSWLEKWGDH</sequence>
<evidence type="ECO:0000256" key="5">
    <source>
        <dbReference type="ARBA" id="ARBA00022840"/>
    </source>
</evidence>
<dbReference type="Gene3D" id="3.60.20.10">
    <property type="entry name" value="Glutamine Phosphoribosylpyrophosphate, subunit 1, domain 1"/>
    <property type="match status" value="1"/>
</dbReference>
<dbReference type="EMBL" id="JAIOIV010000143">
    <property type="protein sequence ID" value="MBZ0158216.1"/>
    <property type="molecule type" value="Genomic_DNA"/>
</dbReference>
<dbReference type="GO" id="GO:0004066">
    <property type="term" value="F:asparagine synthase (glutamine-hydrolyzing) activity"/>
    <property type="evidence" value="ECO:0007669"/>
    <property type="project" value="UniProtKB-EC"/>
</dbReference>
<dbReference type="InterPro" id="IPR001962">
    <property type="entry name" value="Asn_synthase"/>
</dbReference>
<evidence type="ECO:0000256" key="4">
    <source>
        <dbReference type="ARBA" id="ARBA00022741"/>
    </source>
</evidence>
<evidence type="ECO:0000256" key="1">
    <source>
        <dbReference type="ARBA" id="ARBA00005187"/>
    </source>
</evidence>
<evidence type="ECO:0000256" key="6">
    <source>
        <dbReference type="ARBA" id="ARBA00022962"/>
    </source>
</evidence>
<proteinExistence type="inferred from homology"/>
<dbReference type="Pfam" id="PF13522">
    <property type="entry name" value="GATase_6"/>
    <property type="match status" value="1"/>
</dbReference>
<keyword evidence="4 9" id="KW-0547">Nucleotide-binding</keyword>
<evidence type="ECO:0000313" key="13">
    <source>
        <dbReference type="Proteomes" id="UP000705867"/>
    </source>
</evidence>
<dbReference type="CDD" id="cd01991">
    <property type="entry name" value="Asn_synthase_B_C"/>
    <property type="match status" value="1"/>
</dbReference>
<accession>A0A953SGS8</accession>
<dbReference type="InterPro" id="IPR033738">
    <property type="entry name" value="AsnB_N"/>
</dbReference>
<feature type="active site" description="For GATase activity" evidence="8">
    <location>
        <position position="2"/>
    </location>
</feature>
<dbReference type="GO" id="GO:0006529">
    <property type="term" value="P:asparagine biosynthetic process"/>
    <property type="evidence" value="ECO:0007669"/>
    <property type="project" value="UniProtKB-KW"/>
</dbReference>
<dbReference type="InterPro" id="IPR017932">
    <property type="entry name" value="GATase_2_dom"/>
</dbReference>
<feature type="binding site" evidence="9">
    <location>
        <position position="302"/>
    </location>
    <ligand>
        <name>ATP</name>
        <dbReference type="ChEBI" id="CHEBI:30616"/>
    </ligand>
</feature>
<protein>
    <recommendedName>
        <fullName evidence="3">asparagine synthase (glutamine-hydrolyzing)</fullName>
        <ecNumber evidence="3">6.3.5.4</ecNumber>
    </recommendedName>
</protein>
<feature type="binding site" evidence="9">
    <location>
        <position position="105"/>
    </location>
    <ligand>
        <name>L-glutamine</name>
        <dbReference type="ChEBI" id="CHEBI:58359"/>
    </ligand>
</feature>
<evidence type="ECO:0000256" key="10">
    <source>
        <dbReference type="PIRSR" id="PIRSR001589-3"/>
    </source>
</evidence>
<comment type="catalytic activity">
    <reaction evidence="7">
        <text>L-aspartate + L-glutamine + ATP + H2O = L-asparagine + L-glutamate + AMP + diphosphate + H(+)</text>
        <dbReference type="Rhea" id="RHEA:12228"/>
        <dbReference type="ChEBI" id="CHEBI:15377"/>
        <dbReference type="ChEBI" id="CHEBI:15378"/>
        <dbReference type="ChEBI" id="CHEBI:29985"/>
        <dbReference type="ChEBI" id="CHEBI:29991"/>
        <dbReference type="ChEBI" id="CHEBI:30616"/>
        <dbReference type="ChEBI" id="CHEBI:33019"/>
        <dbReference type="ChEBI" id="CHEBI:58048"/>
        <dbReference type="ChEBI" id="CHEBI:58359"/>
        <dbReference type="ChEBI" id="CHEBI:456215"/>
        <dbReference type="EC" id="6.3.5.4"/>
    </reaction>
</comment>
<dbReference type="InterPro" id="IPR006426">
    <property type="entry name" value="Asn_synth_AEB"/>
</dbReference>
<comment type="caution">
    <text evidence="12">The sequence shown here is derived from an EMBL/GenBank/DDBJ whole genome shotgun (WGS) entry which is preliminary data.</text>
</comment>
<keyword evidence="6 8" id="KW-0315">Glutamine amidotransferase</keyword>
<dbReference type="PANTHER" id="PTHR43284:SF1">
    <property type="entry name" value="ASPARAGINE SYNTHETASE"/>
    <property type="match status" value="1"/>
</dbReference>
<dbReference type="AlphaFoldDB" id="A0A953SGS8"/>
<dbReference type="PIRSF" id="PIRSF001589">
    <property type="entry name" value="Asn_synthetase_glu-h"/>
    <property type="match status" value="1"/>
</dbReference>
<evidence type="ECO:0000256" key="9">
    <source>
        <dbReference type="PIRSR" id="PIRSR001589-2"/>
    </source>
</evidence>
<dbReference type="Gene3D" id="3.40.50.620">
    <property type="entry name" value="HUPs"/>
    <property type="match status" value="1"/>
</dbReference>
<dbReference type="InterPro" id="IPR029055">
    <property type="entry name" value="Ntn_hydrolases_N"/>
</dbReference>
<evidence type="ECO:0000313" key="12">
    <source>
        <dbReference type="EMBL" id="MBZ0158216.1"/>
    </source>
</evidence>
<dbReference type="SUPFAM" id="SSF56235">
    <property type="entry name" value="N-terminal nucleophile aminohydrolases (Ntn hydrolases)"/>
    <property type="match status" value="1"/>
</dbReference>
<keyword evidence="8" id="KW-0028">Amino-acid biosynthesis</keyword>
<dbReference type="SUPFAM" id="SSF52402">
    <property type="entry name" value="Adenine nucleotide alpha hydrolases-like"/>
    <property type="match status" value="1"/>
</dbReference>
<feature type="site" description="Important for beta-aspartyl-AMP intermediate formation" evidence="10">
    <location>
        <position position="377"/>
    </location>
</feature>
<dbReference type="InterPro" id="IPR051786">
    <property type="entry name" value="ASN_synthetase/amidase"/>
</dbReference>
<evidence type="ECO:0000256" key="3">
    <source>
        <dbReference type="ARBA" id="ARBA00012737"/>
    </source>
</evidence>
<dbReference type="Proteomes" id="UP000705867">
    <property type="component" value="Unassembled WGS sequence"/>
</dbReference>
<dbReference type="NCBIfam" id="TIGR01536">
    <property type="entry name" value="asn_synth_AEB"/>
    <property type="match status" value="1"/>
</dbReference>
<dbReference type="GO" id="GO:0005524">
    <property type="term" value="F:ATP binding"/>
    <property type="evidence" value="ECO:0007669"/>
    <property type="project" value="UniProtKB-KW"/>
</dbReference>
<evidence type="ECO:0000256" key="8">
    <source>
        <dbReference type="PIRSR" id="PIRSR001589-1"/>
    </source>
</evidence>
<comment type="similarity">
    <text evidence="2">Belongs to the asparagine synthetase family.</text>
</comment>
<keyword evidence="5 9" id="KW-0067">ATP-binding</keyword>
<dbReference type="GO" id="GO:0005829">
    <property type="term" value="C:cytosol"/>
    <property type="evidence" value="ECO:0007669"/>
    <property type="project" value="TreeGrafter"/>
</dbReference>
<dbReference type="CDD" id="cd00712">
    <property type="entry name" value="AsnB"/>
    <property type="match status" value="1"/>
</dbReference>
<dbReference type="EC" id="6.3.5.4" evidence="3"/>
<organism evidence="12 13">
    <name type="scientific">Candidatus Nitrobium versatile</name>
    <dbReference type="NCBI Taxonomy" id="2884831"/>
    <lineage>
        <taxon>Bacteria</taxon>
        <taxon>Pseudomonadati</taxon>
        <taxon>Nitrospirota</taxon>
        <taxon>Nitrospiria</taxon>
        <taxon>Nitrospirales</taxon>
        <taxon>Nitrospiraceae</taxon>
        <taxon>Candidatus Nitrobium</taxon>
    </lineage>
</organism>
<reference evidence="12" key="2">
    <citation type="submission" date="2021-08" db="EMBL/GenBank/DDBJ databases">
        <authorList>
            <person name="Dalcin Martins P."/>
        </authorList>
    </citation>
    <scope>NUCLEOTIDE SEQUENCE</scope>
    <source>
        <strain evidence="12">MAG_39</strain>
    </source>
</reference>
<evidence type="ECO:0000256" key="7">
    <source>
        <dbReference type="ARBA" id="ARBA00048741"/>
    </source>
</evidence>
<gene>
    <name evidence="12" type="primary">asnB</name>
    <name evidence="12" type="ORF">K8I29_18625</name>
</gene>